<gene>
    <name evidence="2" type="ORF">R1sor_011465</name>
</gene>
<dbReference type="AlphaFoldDB" id="A0ABD3I2S8"/>
<dbReference type="EMBL" id="JBJQOH010000002">
    <property type="protein sequence ID" value="KAL3697389.1"/>
    <property type="molecule type" value="Genomic_DNA"/>
</dbReference>
<evidence type="ECO:0000313" key="2">
    <source>
        <dbReference type="EMBL" id="KAL3697389.1"/>
    </source>
</evidence>
<dbReference type="PROSITE" id="PS51934">
    <property type="entry name" value="LRAT"/>
    <property type="match status" value="1"/>
</dbReference>
<evidence type="ECO:0000259" key="1">
    <source>
        <dbReference type="PROSITE" id="PS51934"/>
    </source>
</evidence>
<dbReference type="Proteomes" id="UP001633002">
    <property type="component" value="Unassembled WGS sequence"/>
</dbReference>
<dbReference type="PANTHER" id="PTHR46137:SF3">
    <property type="entry name" value="OS05G0310600 PROTEIN"/>
    <property type="match status" value="1"/>
</dbReference>
<evidence type="ECO:0000313" key="3">
    <source>
        <dbReference type="Proteomes" id="UP001633002"/>
    </source>
</evidence>
<feature type="domain" description="LRAT" evidence="1">
    <location>
        <begin position="20"/>
        <end position="170"/>
    </location>
</feature>
<sequence length="326" mass="34632">MGVLSNRVARDDLLPGDHIYSWRSAYTYSHHGIYCGNNKVIHFTRGRNEELGTGNQYLDVFLASSRPDSASKSCPDCGMHGESNGVVLSCLTCFLAGCPLYRFEYGENTLTFLAKARGGTCSLAEADSTDVVLHRANYLLNNGFGCYHIFHNNCEDFAIYCKTGLLVIDKNIIGRSGQAASVLGAPFAAVISSPLRFMMTSPWGAAAVSAGVYFFCRYATDIGIRKDVAKVAVEDLAVNLGWSRVAALGAMDAAGVQGTFDTARLLTSSSTNPPTSENVTGSGANILPVGALPATETAGPTHAELEAVSVVKGAVEVSHCKRHKSS</sequence>
<dbReference type="Gene3D" id="3.90.1720.10">
    <property type="entry name" value="endopeptidase domain like (from Nostoc punctiforme)"/>
    <property type="match status" value="1"/>
</dbReference>
<proteinExistence type="predicted"/>
<protein>
    <recommendedName>
        <fullName evidence="1">LRAT domain-containing protein</fullName>
    </recommendedName>
</protein>
<dbReference type="InterPro" id="IPR007053">
    <property type="entry name" value="LRAT_dom"/>
</dbReference>
<reference evidence="2 3" key="1">
    <citation type="submission" date="2024-09" db="EMBL/GenBank/DDBJ databases">
        <title>Chromosome-scale assembly of Riccia sorocarpa.</title>
        <authorList>
            <person name="Paukszto L."/>
        </authorList>
    </citation>
    <scope>NUCLEOTIDE SEQUENCE [LARGE SCALE GENOMIC DNA]</scope>
    <source>
        <strain evidence="2">LP-2024</strain>
        <tissue evidence="2">Aerial parts of the thallus</tissue>
    </source>
</reference>
<keyword evidence="3" id="KW-1185">Reference proteome</keyword>
<dbReference type="Pfam" id="PF04970">
    <property type="entry name" value="LRAT"/>
    <property type="match status" value="1"/>
</dbReference>
<accession>A0ABD3I2S8</accession>
<dbReference type="PANTHER" id="PTHR46137">
    <property type="entry name" value="OS05G0310600 PROTEIN"/>
    <property type="match status" value="1"/>
</dbReference>
<organism evidence="2 3">
    <name type="scientific">Riccia sorocarpa</name>
    <dbReference type="NCBI Taxonomy" id="122646"/>
    <lineage>
        <taxon>Eukaryota</taxon>
        <taxon>Viridiplantae</taxon>
        <taxon>Streptophyta</taxon>
        <taxon>Embryophyta</taxon>
        <taxon>Marchantiophyta</taxon>
        <taxon>Marchantiopsida</taxon>
        <taxon>Marchantiidae</taxon>
        <taxon>Marchantiales</taxon>
        <taxon>Ricciaceae</taxon>
        <taxon>Riccia</taxon>
    </lineage>
</organism>
<comment type="caution">
    <text evidence="2">The sequence shown here is derived from an EMBL/GenBank/DDBJ whole genome shotgun (WGS) entry which is preliminary data.</text>
</comment>
<name>A0ABD3I2S8_9MARC</name>